<proteinExistence type="predicted"/>
<dbReference type="EMBL" id="FMDM01000012">
    <property type="protein sequence ID" value="SCG72467.1"/>
    <property type="molecule type" value="Genomic_DNA"/>
</dbReference>
<name>A0A1C5JPM2_9ACTN</name>
<evidence type="ECO:0000313" key="2">
    <source>
        <dbReference type="Proteomes" id="UP000199360"/>
    </source>
</evidence>
<dbReference type="AlphaFoldDB" id="A0A1C5JPM2"/>
<gene>
    <name evidence="1" type="ORF">GA0070213_112193</name>
</gene>
<evidence type="ECO:0000313" key="1">
    <source>
        <dbReference type="EMBL" id="SCG72467.1"/>
    </source>
</evidence>
<keyword evidence="2" id="KW-1185">Reference proteome</keyword>
<reference evidence="2" key="1">
    <citation type="submission" date="2016-06" db="EMBL/GenBank/DDBJ databases">
        <authorList>
            <person name="Varghese N."/>
            <person name="Submissions Spin"/>
        </authorList>
    </citation>
    <scope>NUCLEOTIDE SEQUENCE [LARGE SCALE GENOMIC DNA]</scope>
    <source>
        <strain evidence="2">DSM 45647</strain>
    </source>
</reference>
<dbReference type="STRING" id="745366.GA0070213_112193"/>
<dbReference type="OrthoDB" id="4238150at2"/>
<dbReference type="Proteomes" id="UP000199360">
    <property type="component" value="Unassembled WGS sequence"/>
</dbReference>
<sequence length="221" mass="24532">MTVSEEQAEAWRVRAVEGRDPRAAFALGALHLDRSGADGEARRWFEYATTLDPSPDLLWQITQEHVDTLALEPIRTWMRRAITAEWAGCEFTVDPGVFGVYDYHGTGHVTGQAFEVQVSAEPAEAARTALEAAALRFPLVDENGDETGEYDDGLYTPNYVSDVHDDVAGPWLGMDCKDGVMPLMARTDIRIVVEELRRAGATSGRIFSPSNELLDWYPADR</sequence>
<protein>
    <recommendedName>
        <fullName evidence="3">Tetratricopeptide repeat-containing protein</fullName>
    </recommendedName>
</protein>
<evidence type="ECO:0008006" key="3">
    <source>
        <dbReference type="Google" id="ProtNLM"/>
    </source>
</evidence>
<accession>A0A1C5JPM2</accession>
<organism evidence="1 2">
    <name type="scientific">Micromonospora humi</name>
    <dbReference type="NCBI Taxonomy" id="745366"/>
    <lineage>
        <taxon>Bacteria</taxon>
        <taxon>Bacillati</taxon>
        <taxon>Actinomycetota</taxon>
        <taxon>Actinomycetes</taxon>
        <taxon>Micromonosporales</taxon>
        <taxon>Micromonosporaceae</taxon>
        <taxon>Micromonospora</taxon>
    </lineage>
</organism>
<dbReference type="RefSeq" id="WP_091068176.1">
    <property type="nucleotide sequence ID" value="NZ_FMDM01000012.1"/>
</dbReference>